<dbReference type="PANTHER" id="PTHR13939">
    <property type="entry name" value="NICOTINAMIDE-NUCLEOTIDE AMIDOHYDROLASE PNCC"/>
    <property type="match status" value="1"/>
</dbReference>
<dbReference type="Gene3D" id="3.30.70.2860">
    <property type="match status" value="1"/>
</dbReference>
<dbReference type="AlphaFoldDB" id="A0A927GW78"/>
<dbReference type="SMART" id="SM00852">
    <property type="entry name" value="MoCF_biosynth"/>
    <property type="match status" value="1"/>
</dbReference>
<dbReference type="Proteomes" id="UP000610558">
    <property type="component" value="Unassembled WGS sequence"/>
</dbReference>
<dbReference type="InterPro" id="IPR008135">
    <property type="entry name" value="Competence-induced_CinA"/>
</dbReference>
<dbReference type="Pfam" id="PF00994">
    <property type="entry name" value="MoCF_biosynth"/>
    <property type="match status" value="1"/>
</dbReference>
<dbReference type="SUPFAM" id="SSF53218">
    <property type="entry name" value="Molybdenum cofactor biosynthesis proteins"/>
    <property type="match status" value="1"/>
</dbReference>
<dbReference type="CDD" id="cd00885">
    <property type="entry name" value="cinA"/>
    <property type="match status" value="1"/>
</dbReference>
<accession>A0A927GW78</accession>
<dbReference type="NCBIfam" id="TIGR00199">
    <property type="entry name" value="PncC_domain"/>
    <property type="match status" value="1"/>
</dbReference>
<reference evidence="3" key="1">
    <citation type="submission" date="2020-09" db="EMBL/GenBank/DDBJ databases">
        <authorList>
            <person name="Yoon J.-W."/>
        </authorList>
    </citation>
    <scope>NUCLEOTIDE SEQUENCE</scope>
    <source>
        <strain evidence="3">KMU-158</strain>
    </source>
</reference>
<evidence type="ECO:0000313" key="4">
    <source>
        <dbReference type="Proteomes" id="UP000610558"/>
    </source>
</evidence>
<dbReference type="NCBIfam" id="TIGR00200">
    <property type="entry name" value="cinA_nterm"/>
    <property type="match status" value="1"/>
</dbReference>
<feature type="domain" description="MoaB/Mog" evidence="2">
    <location>
        <begin position="4"/>
        <end position="171"/>
    </location>
</feature>
<name>A0A927GW78_9GAMM</name>
<dbReference type="SUPFAM" id="SSF142433">
    <property type="entry name" value="CinA-like"/>
    <property type="match status" value="1"/>
</dbReference>
<dbReference type="InterPro" id="IPR050101">
    <property type="entry name" value="CinA"/>
</dbReference>
<protein>
    <recommendedName>
        <fullName evidence="1">CinA-like protein</fullName>
    </recommendedName>
</protein>
<dbReference type="HAMAP" id="MF_00226_B">
    <property type="entry name" value="CinA_B"/>
    <property type="match status" value="1"/>
</dbReference>
<organism evidence="3 4">
    <name type="scientific">Spongiibacter pelagi</name>
    <dbReference type="NCBI Taxonomy" id="2760804"/>
    <lineage>
        <taxon>Bacteria</taxon>
        <taxon>Pseudomonadati</taxon>
        <taxon>Pseudomonadota</taxon>
        <taxon>Gammaproteobacteria</taxon>
        <taxon>Cellvibrionales</taxon>
        <taxon>Spongiibacteraceae</taxon>
        <taxon>Spongiibacter</taxon>
    </lineage>
</organism>
<dbReference type="EMBL" id="JACXLD010000004">
    <property type="protein sequence ID" value="MBD2859160.1"/>
    <property type="molecule type" value="Genomic_DNA"/>
</dbReference>
<dbReference type="PIRSF" id="PIRSF006728">
    <property type="entry name" value="CinA"/>
    <property type="match status" value="1"/>
</dbReference>
<evidence type="ECO:0000259" key="2">
    <source>
        <dbReference type="SMART" id="SM00852"/>
    </source>
</evidence>
<evidence type="ECO:0000256" key="1">
    <source>
        <dbReference type="HAMAP-Rule" id="MF_00226"/>
    </source>
</evidence>
<proteinExistence type="inferred from homology"/>
<dbReference type="InterPro" id="IPR008136">
    <property type="entry name" value="CinA_C"/>
</dbReference>
<dbReference type="Pfam" id="PF02464">
    <property type="entry name" value="CinA"/>
    <property type="match status" value="1"/>
</dbReference>
<dbReference type="Gene3D" id="3.40.980.10">
    <property type="entry name" value="MoaB/Mog-like domain"/>
    <property type="match status" value="1"/>
</dbReference>
<evidence type="ECO:0000313" key="3">
    <source>
        <dbReference type="EMBL" id="MBD2859160.1"/>
    </source>
</evidence>
<dbReference type="RefSeq" id="WP_190764688.1">
    <property type="nucleotide sequence ID" value="NZ_JACXLD010000004.1"/>
</dbReference>
<comment type="similarity">
    <text evidence="1">Belongs to the CinA family.</text>
</comment>
<comment type="caution">
    <text evidence="3">The sequence shown here is derived from an EMBL/GenBank/DDBJ whole genome shotgun (WGS) entry which is preliminary data.</text>
</comment>
<keyword evidence="4" id="KW-1185">Reference proteome</keyword>
<sequence>MKINLLLTGNELMAGDTIDSNSSMIANQFAPLGWRLHKKVTVGDDIKLLCEEIDLLSRDTDVLIINGGLGPTVDDLTADALAKVSGNPLEQHPEALEHLQQWAQQRGYQLNKANLKQSFLPKGSAIIPNATGSAVGINLQHQGCIIIATPGVPSELRPMLSQQIIPFLQSRYASGYIKTVRIGVFGLGESTLQEMFDHAFPDWPETIELGFRASFPVLEVKLTARLAGMDEQLESWKNKVKALLAEHVLGEMPCTMAAACLQQLNDKRSNMVTAESCTGGLIASEITRIPGSSSRFLGGIVSYSNSMKAEVLGVSWKALEQEGAVSEVVAQQMLSGALRVSGADVGIAVTGIAGPDGGTEDKPVGTVWLAWGAADNIKTLCLRLPFERPFFQNMVTALGLDLLRRYLLGVDTLPATASRYKVS</sequence>
<dbReference type="InterPro" id="IPR036653">
    <property type="entry name" value="CinA-like_C"/>
</dbReference>
<dbReference type="Gene3D" id="3.90.950.20">
    <property type="entry name" value="CinA-like"/>
    <property type="match status" value="1"/>
</dbReference>
<dbReference type="PANTHER" id="PTHR13939:SF0">
    <property type="entry name" value="NMN AMIDOHYDROLASE-LIKE PROTEIN YFAY"/>
    <property type="match status" value="1"/>
</dbReference>
<gene>
    <name evidence="3" type="ORF">IB286_09080</name>
</gene>
<dbReference type="InterPro" id="IPR036425">
    <property type="entry name" value="MoaB/Mog-like_dom_sf"/>
</dbReference>
<dbReference type="InterPro" id="IPR001453">
    <property type="entry name" value="MoaB/Mog_dom"/>
</dbReference>